<evidence type="ECO:0000313" key="2">
    <source>
        <dbReference type="EMBL" id="GBP87970.1"/>
    </source>
</evidence>
<sequence length="71" mass="7860">MRIFSKESGIFTSLKRSVWGWRHLSAGGGRGVNRAESCRERGGSAAHVRRGKQRNASDPNRLTADQAHKLV</sequence>
<keyword evidence="3" id="KW-1185">Reference proteome</keyword>
<accession>A0A4C1ZJE0</accession>
<reference evidence="2 3" key="1">
    <citation type="journal article" date="2019" name="Commun. Biol.">
        <title>The bagworm genome reveals a unique fibroin gene that provides high tensile strength.</title>
        <authorList>
            <person name="Kono N."/>
            <person name="Nakamura H."/>
            <person name="Ohtoshi R."/>
            <person name="Tomita M."/>
            <person name="Numata K."/>
            <person name="Arakawa K."/>
        </authorList>
    </citation>
    <scope>NUCLEOTIDE SEQUENCE [LARGE SCALE GENOMIC DNA]</scope>
</reference>
<evidence type="ECO:0000256" key="1">
    <source>
        <dbReference type="SAM" id="MobiDB-lite"/>
    </source>
</evidence>
<proteinExistence type="predicted"/>
<dbReference type="Proteomes" id="UP000299102">
    <property type="component" value="Unassembled WGS sequence"/>
</dbReference>
<evidence type="ECO:0000313" key="3">
    <source>
        <dbReference type="Proteomes" id="UP000299102"/>
    </source>
</evidence>
<dbReference type="AlphaFoldDB" id="A0A4C1ZJE0"/>
<organism evidence="2 3">
    <name type="scientific">Eumeta variegata</name>
    <name type="common">Bagworm moth</name>
    <name type="synonym">Eumeta japonica</name>
    <dbReference type="NCBI Taxonomy" id="151549"/>
    <lineage>
        <taxon>Eukaryota</taxon>
        <taxon>Metazoa</taxon>
        <taxon>Ecdysozoa</taxon>
        <taxon>Arthropoda</taxon>
        <taxon>Hexapoda</taxon>
        <taxon>Insecta</taxon>
        <taxon>Pterygota</taxon>
        <taxon>Neoptera</taxon>
        <taxon>Endopterygota</taxon>
        <taxon>Lepidoptera</taxon>
        <taxon>Glossata</taxon>
        <taxon>Ditrysia</taxon>
        <taxon>Tineoidea</taxon>
        <taxon>Psychidae</taxon>
        <taxon>Oiketicinae</taxon>
        <taxon>Eumeta</taxon>
    </lineage>
</organism>
<feature type="region of interest" description="Disordered" evidence="1">
    <location>
        <begin position="27"/>
        <end position="71"/>
    </location>
</feature>
<dbReference type="EMBL" id="BGZK01001898">
    <property type="protein sequence ID" value="GBP87970.1"/>
    <property type="molecule type" value="Genomic_DNA"/>
</dbReference>
<dbReference type="OrthoDB" id="6924305at2759"/>
<protein>
    <submittedName>
        <fullName evidence="2">Uncharacterized protein</fullName>
    </submittedName>
</protein>
<name>A0A4C1ZJE0_EUMVA</name>
<gene>
    <name evidence="2" type="ORF">EVAR_62477_1</name>
</gene>
<comment type="caution">
    <text evidence="2">The sequence shown here is derived from an EMBL/GenBank/DDBJ whole genome shotgun (WGS) entry which is preliminary data.</text>
</comment>